<dbReference type="PANTHER" id="PTHR42756:SF1">
    <property type="entry name" value="TRANSCRIPTIONAL REPRESSOR OF EMRAB OPERON"/>
    <property type="match status" value="1"/>
</dbReference>
<dbReference type="SMART" id="SM00347">
    <property type="entry name" value="HTH_MARR"/>
    <property type="match status" value="1"/>
</dbReference>
<protein>
    <submittedName>
        <fullName evidence="5">Helix turn helix multiple antibiotic resistance protein</fullName>
    </submittedName>
</protein>
<name>A0A1W1IDW0_9LACT</name>
<evidence type="ECO:0000313" key="5">
    <source>
        <dbReference type="EMBL" id="SLM51218.1"/>
    </source>
</evidence>
<dbReference type="InterPro" id="IPR036388">
    <property type="entry name" value="WH-like_DNA-bd_sf"/>
</dbReference>
<feature type="domain" description="HTH marR-type" evidence="4">
    <location>
        <begin position="4"/>
        <end position="142"/>
    </location>
</feature>
<dbReference type="RefSeq" id="WP_086942065.1">
    <property type="nucleotide sequence ID" value="NZ_FONM01000001.1"/>
</dbReference>
<keyword evidence="2" id="KW-0238">DNA-binding</keyword>
<evidence type="ECO:0000313" key="6">
    <source>
        <dbReference type="Proteomes" id="UP000195985"/>
    </source>
</evidence>
<dbReference type="PRINTS" id="PR00598">
    <property type="entry name" value="HTHMARR"/>
</dbReference>
<accession>A0A1W1IDW0</accession>
<evidence type="ECO:0000256" key="2">
    <source>
        <dbReference type="ARBA" id="ARBA00023125"/>
    </source>
</evidence>
<keyword evidence="1" id="KW-0805">Transcription regulation</keyword>
<reference evidence="6" key="1">
    <citation type="submission" date="2016-04" db="EMBL/GenBank/DDBJ databases">
        <authorList>
            <person name="Strepis N."/>
        </authorList>
    </citation>
    <scope>NUCLEOTIDE SEQUENCE [LARGE SCALE GENOMIC DNA]</scope>
</reference>
<dbReference type="SUPFAM" id="SSF46785">
    <property type="entry name" value="Winged helix' DNA-binding domain"/>
    <property type="match status" value="1"/>
</dbReference>
<dbReference type="Pfam" id="PF12802">
    <property type="entry name" value="MarR_2"/>
    <property type="match status" value="1"/>
</dbReference>
<keyword evidence="6" id="KW-1185">Reference proteome</keyword>
<dbReference type="Proteomes" id="UP000195985">
    <property type="component" value="Unassembled WGS sequence"/>
</dbReference>
<dbReference type="PANTHER" id="PTHR42756">
    <property type="entry name" value="TRANSCRIPTIONAL REGULATOR, MARR"/>
    <property type="match status" value="1"/>
</dbReference>
<dbReference type="STRING" id="43064.SAMN04488086_10181"/>
<evidence type="ECO:0000256" key="1">
    <source>
        <dbReference type="ARBA" id="ARBA00023015"/>
    </source>
</evidence>
<dbReference type="EMBL" id="FWEY01000002">
    <property type="protein sequence ID" value="SLM51218.1"/>
    <property type="molecule type" value="Genomic_DNA"/>
</dbReference>
<keyword evidence="3" id="KW-0804">Transcription</keyword>
<dbReference type="OrthoDB" id="384891at2"/>
<dbReference type="GO" id="GO:0003700">
    <property type="term" value="F:DNA-binding transcription factor activity"/>
    <property type="evidence" value="ECO:0007669"/>
    <property type="project" value="InterPro"/>
</dbReference>
<dbReference type="InterPro" id="IPR036390">
    <property type="entry name" value="WH_DNA-bd_sf"/>
</dbReference>
<proteinExistence type="predicted"/>
<dbReference type="PROSITE" id="PS50995">
    <property type="entry name" value="HTH_MARR_2"/>
    <property type="match status" value="1"/>
</dbReference>
<dbReference type="InterPro" id="IPR000835">
    <property type="entry name" value="HTH_MarR-typ"/>
</dbReference>
<dbReference type="Gene3D" id="1.10.10.10">
    <property type="entry name" value="Winged helix-like DNA-binding domain superfamily/Winged helix DNA-binding domain"/>
    <property type="match status" value="1"/>
</dbReference>
<dbReference type="AlphaFoldDB" id="A0A1W1IDW0"/>
<dbReference type="GO" id="GO:0003677">
    <property type="term" value="F:DNA binding"/>
    <property type="evidence" value="ECO:0007669"/>
    <property type="project" value="UniProtKB-KW"/>
</dbReference>
<organism evidence="5 6">
    <name type="scientific">Trichococcus pasteurii</name>
    <dbReference type="NCBI Taxonomy" id="43064"/>
    <lineage>
        <taxon>Bacteria</taxon>
        <taxon>Bacillati</taxon>
        <taxon>Bacillota</taxon>
        <taxon>Bacilli</taxon>
        <taxon>Lactobacillales</taxon>
        <taxon>Carnobacteriaceae</taxon>
        <taxon>Trichococcus</taxon>
    </lineage>
</organism>
<sequence length="146" mass="16740">MSNTDLLGFRIRSVWQQVKRLMNRHLTENDGYGLTGMQFAIVSYIAKESAERDVFQKDLEQKFDIRKSTVTGILNTMERDGLLLRETVPYDARLRKMILTDKALHAKENTEQVIDSVESQLSKGLTEEEITTFLSILEKISKNAEG</sequence>
<evidence type="ECO:0000256" key="3">
    <source>
        <dbReference type="ARBA" id="ARBA00023163"/>
    </source>
</evidence>
<evidence type="ECO:0000259" key="4">
    <source>
        <dbReference type="PROSITE" id="PS50995"/>
    </source>
</evidence>
<gene>
    <name evidence="5" type="ORF">TPAS_894</name>
</gene>